<evidence type="ECO:0000256" key="3">
    <source>
        <dbReference type="ARBA" id="ARBA00023295"/>
    </source>
</evidence>
<keyword evidence="3" id="KW-0326">Glycosidase</keyword>
<dbReference type="Pfam" id="PF00232">
    <property type="entry name" value="Glyco_hydro_1"/>
    <property type="match status" value="1"/>
</dbReference>
<dbReference type="PROSITE" id="PS00653">
    <property type="entry name" value="GLYCOSYL_HYDROL_F1_2"/>
    <property type="match status" value="1"/>
</dbReference>
<dbReference type="PANTHER" id="PTHR10353:SF323">
    <property type="entry name" value="LINAMARASE"/>
    <property type="match status" value="1"/>
</dbReference>
<comment type="similarity">
    <text evidence="1 4">Belongs to the glycosyl hydrolase 1 family.</text>
</comment>
<organism evidence="6 7">
    <name type="scientific">Jatropha curcas</name>
    <name type="common">Barbados nut</name>
    <dbReference type="NCBI Taxonomy" id="180498"/>
    <lineage>
        <taxon>Eukaryota</taxon>
        <taxon>Viridiplantae</taxon>
        <taxon>Streptophyta</taxon>
        <taxon>Embryophyta</taxon>
        <taxon>Tracheophyta</taxon>
        <taxon>Spermatophyta</taxon>
        <taxon>Magnoliopsida</taxon>
        <taxon>eudicotyledons</taxon>
        <taxon>Gunneridae</taxon>
        <taxon>Pentapetalae</taxon>
        <taxon>rosids</taxon>
        <taxon>fabids</taxon>
        <taxon>Malpighiales</taxon>
        <taxon>Euphorbiaceae</taxon>
        <taxon>Crotonoideae</taxon>
        <taxon>Jatropheae</taxon>
        <taxon>Jatropha</taxon>
    </lineage>
</organism>
<dbReference type="EMBL" id="KK914479">
    <property type="protein sequence ID" value="KDP35758.1"/>
    <property type="molecule type" value="Genomic_DNA"/>
</dbReference>
<dbReference type="Proteomes" id="UP000027138">
    <property type="component" value="Unassembled WGS sequence"/>
</dbReference>
<feature type="signal peptide" evidence="5">
    <location>
        <begin position="1"/>
        <end position="21"/>
    </location>
</feature>
<keyword evidence="5" id="KW-0732">Signal</keyword>
<evidence type="ECO:0008006" key="8">
    <source>
        <dbReference type="Google" id="ProtNLM"/>
    </source>
</evidence>
<dbReference type="AlphaFoldDB" id="A0A067KLB1"/>
<dbReference type="GO" id="GO:0005975">
    <property type="term" value="P:carbohydrate metabolic process"/>
    <property type="evidence" value="ECO:0007669"/>
    <property type="project" value="InterPro"/>
</dbReference>
<keyword evidence="2" id="KW-0378">Hydrolase</keyword>
<reference evidence="6 7" key="1">
    <citation type="journal article" date="2014" name="PLoS ONE">
        <title>Global Analysis of Gene Expression Profiles in Physic Nut (Jatropha curcas L.) Seedlings Exposed to Salt Stress.</title>
        <authorList>
            <person name="Zhang L."/>
            <person name="Zhang C."/>
            <person name="Wu P."/>
            <person name="Chen Y."/>
            <person name="Li M."/>
            <person name="Jiang H."/>
            <person name="Wu G."/>
        </authorList>
    </citation>
    <scope>NUCLEOTIDE SEQUENCE [LARGE SCALE GENOMIC DNA]</scope>
    <source>
        <strain evidence="7">cv. GZQX0401</strain>
        <tissue evidence="6">Young leaves</tissue>
    </source>
</reference>
<dbReference type="GO" id="GO:0008422">
    <property type="term" value="F:beta-glucosidase activity"/>
    <property type="evidence" value="ECO:0007669"/>
    <property type="project" value="TreeGrafter"/>
</dbReference>
<name>A0A067KLB1_JATCU</name>
<feature type="chain" id="PRO_5001639690" description="Beta-glucosidase" evidence="5">
    <location>
        <begin position="22"/>
        <end position="495"/>
    </location>
</feature>
<evidence type="ECO:0000256" key="4">
    <source>
        <dbReference type="RuleBase" id="RU003690"/>
    </source>
</evidence>
<dbReference type="Gene3D" id="3.20.20.80">
    <property type="entry name" value="Glycosidases"/>
    <property type="match status" value="2"/>
</dbReference>
<dbReference type="InterPro" id="IPR001360">
    <property type="entry name" value="Glyco_hydro_1"/>
</dbReference>
<dbReference type="PANTHER" id="PTHR10353">
    <property type="entry name" value="GLYCOSYL HYDROLASE"/>
    <property type="match status" value="1"/>
</dbReference>
<dbReference type="FunFam" id="3.20.20.80:FF:000020">
    <property type="entry name" value="Beta-glucosidase 12"/>
    <property type="match status" value="1"/>
</dbReference>
<dbReference type="OrthoDB" id="65569at2759"/>
<dbReference type="SUPFAM" id="SSF51445">
    <property type="entry name" value="(Trans)glycosidases"/>
    <property type="match status" value="1"/>
</dbReference>
<sequence length="495" mass="57347">MGSKALVLAILLISLLGPAEPKRVLDEDIPDDFSRRYFPPGFTFGTSTSAYQIEGAANKFGRGPSTWDEFTRDFPGGRIRDGVNEQGIEFYNNVINETIANGLTPFVTLFHWDLPQGLQDKYGGFLNRSIVDDFQDYAELCFKRFGDRVKYWITLNEPWSYISFAYDHGTHAPGRCSAWLNSACRSGNSATEPYIVAHHLLLSHAATYHLYRKKYNRTQNGKIGLAQVTFWYEPYSDSIADKEAAETALDFSYGLFFNPITYGHYPRRVQDIVRDRLLKLTLKESQLLKKSYDFLGVQYYTANYAKANAIVHTDRIRYRTDHQVIETAKGEDGEHIGPPAHSPWFYIYPKGIRYLLNYTKEKYNDPIIYITENGVDEHNNETQSPEEAVQDPWRTQFYQTHLWNVLGSIRDYNVNVKGYFAWSYLDNYEWDIGYTSRFGLFYVDYKNNLARHPKQSAEWFQKFLKNELSIDNIPARQCHSEFTEAAQQNSFNGCQ</sequence>
<evidence type="ECO:0000256" key="2">
    <source>
        <dbReference type="ARBA" id="ARBA00022801"/>
    </source>
</evidence>
<dbReference type="InterPro" id="IPR033132">
    <property type="entry name" value="GH_1_N_CS"/>
</dbReference>
<proteinExistence type="inferred from homology"/>
<evidence type="ECO:0000256" key="1">
    <source>
        <dbReference type="ARBA" id="ARBA00010838"/>
    </source>
</evidence>
<evidence type="ECO:0000313" key="6">
    <source>
        <dbReference type="EMBL" id="KDP35758.1"/>
    </source>
</evidence>
<keyword evidence="7" id="KW-1185">Reference proteome</keyword>
<gene>
    <name evidence="6" type="ORF">JCGZ_10530</name>
</gene>
<protein>
    <recommendedName>
        <fullName evidence="8">Beta-glucosidase</fullName>
    </recommendedName>
</protein>
<evidence type="ECO:0000313" key="7">
    <source>
        <dbReference type="Proteomes" id="UP000027138"/>
    </source>
</evidence>
<dbReference type="InterPro" id="IPR017853">
    <property type="entry name" value="GH"/>
</dbReference>
<evidence type="ECO:0000256" key="5">
    <source>
        <dbReference type="SAM" id="SignalP"/>
    </source>
</evidence>
<dbReference type="PRINTS" id="PR00131">
    <property type="entry name" value="GLHYDRLASE1"/>
</dbReference>
<accession>A0A067KLB1</accession>